<dbReference type="InterPro" id="IPR043857">
    <property type="entry name" value="DUF5819"/>
</dbReference>
<evidence type="ECO:0000313" key="2">
    <source>
        <dbReference type="EMBL" id="MBB4924415.1"/>
    </source>
</evidence>
<reference evidence="2 3" key="1">
    <citation type="submission" date="2020-08" db="EMBL/GenBank/DDBJ databases">
        <title>Sequencing the genomes of 1000 actinobacteria strains.</title>
        <authorList>
            <person name="Klenk H.-P."/>
        </authorList>
    </citation>
    <scope>NUCLEOTIDE SEQUENCE [LARGE SCALE GENOMIC DNA]</scope>
    <source>
        <strain evidence="2 3">DSM 41654</strain>
    </source>
</reference>
<sequence length="216" mass="23762">MPDEEPVRSGMPERTWSPPALAVLATGAVVLLSGTAVFLGALFLSVAPANSLSQRYQDQVNGLVYPEFEQNWKLFAPDPLQQNISVDVRVRSATGDGDWVDLTAQDIAAVRGNPFPSHADQNLLRRAWDFYDSTHNSQDESPIGSRGRLAEEYLKRIALQRIGPTLLGAPITGIEVRSATAAVPAPPWSTQHWSTEPQYRQLPWWPVSATDFQGLS</sequence>
<evidence type="ECO:0000256" key="1">
    <source>
        <dbReference type="SAM" id="Phobius"/>
    </source>
</evidence>
<gene>
    <name evidence="2" type="ORF">FHR34_003408</name>
</gene>
<feature type="transmembrane region" description="Helical" evidence="1">
    <location>
        <begin position="20"/>
        <end position="47"/>
    </location>
</feature>
<dbReference type="EMBL" id="JACHJV010000001">
    <property type="protein sequence ID" value="MBB4924415.1"/>
    <property type="molecule type" value="Genomic_DNA"/>
</dbReference>
<name>A0A7W7R2W0_KITKI</name>
<evidence type="ECO:0000313" key="3">
    <source>
        <dbReference type="Proteomes" id="UP000540506"/>
    </source>
</evidence>
<protein>
    <submittedName>
        <fullName evidence="2">Uncharacterized protein</fullName>
    </submittedName>
</protein>
<organism evidence="2 3">
    <name type="scientific">Kitasatospora kifunensis</name>
    <name type="common">Streptomyces kifunensis</name>
    <dbReference type="NCBI Taxonomy" id="58351"/>
    <lineage>
        <taxon>Bacteria</taxon>
        <taxon>Bacillati</taxon>
        <taxon>Actinomycetota</taxon>
        <taxon>Actinomycetes</taxon>
        <taxon>Kitasatosporales</taxon>
        <taxon>Streptomycetaceae</taxon>
        <taxon>Kitasatospora</taxon>
    </lineage>
</organism>
<dbReference type="AlphaFoldDB" id="A0A7W7R2W0"/>
<dbReference type="RefSeq" id="WP_184936367.1">
    <property type="nucleotide sequence ID" value="NZ_JACHJV010000001.1"/>
</dbReference>
<keyword evidence="1" id="KW-1133">Transmembrane helix</keyword>
<keyword evidence="1" id="KW-0472">Membrane</keyword>
<accession>A0A7W7R2W0</accession>
<comment type="caution">
    <text evidence="2">The sequence shown here is derived from an EMBL/GenBank/DDBJ whole genome shotgun (WGS) entry which is preliminary data.</text>
</comment>
<dbReference type="Proteomes" id="UP000540506">
    <property type="component" value="Unassembled WGS sequence"/>
</dbReference>
<keyword evidence="1" id="KW-0812">Transmembrane</keyword>
<proteinExistence type="predicted"/>
<dbReference type="Pfam" id="PF19136">
    <property type="entry name" value="DUF5819"/>
    <property type="match status" value="1"/>
</dbReference>
<keyword evidence="3" id="KW-1185">Reference proteome</keyword>